<evidence type="ECO:0000256" key="1">
    <source>
        <dbReference type="SAM" id="Coils"/>
    </source>
</evidence>
<dbReference type="Proteomes" id="UP000823399">
    <property type="component" value="Unassembled WGS sequence"/>
</dbReference>
<feature type="compositionally biased region" description="Basic and acidic residues" evidence="2">
    <location>
        <begin position="330"/>
        <end position="352"/>
    </location>
</feature>
<dbReference type="OrthoDB" id="3253702at2759"/>
<reference evidence="3" key="1">
    <citation type="journal article" date="2020" name="New Phytol.">
        <title>Comparative genomics reveals dynamic genome evolution in host specialist ectomycorrhizal fungi.</title>
        <authorList>
            <person name="Lofgren L.A."/>
            <person name="Nguyen N.H."/>
            <person name="Vilgalys R."/>
            <person name="Ruytinx J."/>
            <person name="Liao H.L."/>
            <person name="Branco S."/>
            <person name="Kuo A."/>
            <person name="LaButti K."/>
            <person name="Lipzen A."/>
            <person name="Andreopoulos W."/>
            <person name="Pangilinan J."/>
            <person name="Riley R."/>
            <person name="Hundley H."/>
            <person name="Na H."/>
            <person name="Barry K."/>
            <person name="Grigoriev I.V."/>
            <person name="Stajich J.E."/>
            <person name="Kennedy P.G."/>
        </authorList>
    </citation>
    <scope>NUCLEOTIDE SEQUENCE</scope>
    <source>
        <strain evidence="3">FC423</strain>
    </source>
</reference>
<feature type="non-terminal residue" evidence="3">
    <location>
        <position position="382"/>
    </location>
</feature>
<dbReference type="GeneID" id="64700374"/>
<protein>
    <submittedName>
        <fullName evidence="3">Uncharacterized protein</fullName>
    </submittedName>
</protein>
<proteinExistence type="predicted"/>
<feature type="coiled-coil region" evidence="1">
    <location>
        <begin position="235"/>
        <end position="292"/>
    </location>
</feature>
<dbReference type="EMBL" id="JABBWM010000049">
    <property type="protein sequence ID" value="KAG2101812.1"/>
    <property type="molecule type" value="Genomic_DNA"/>
</dbReference>
<sequence length="382" mass="42768">MRTVHPLLREWFRSRNFAFQQDRTSNLGGRLRISFDLLRSEDIDTVLTAPPYVNHHTYHPTRPRFVEPTYGGEIAIGGCEVLQNPQAQFNAELRKKYGQDVVRFSRVALEGSTYTVVLRNWQTTNQFLEDFGEGLPSSWTRFRNITVGVPDLLYLFNSVGAPANPSRAAGSSSPQVSHLQVQVDELRRQGAETVGTVNQVLAQTWRALEKQNEVAQQMMASICAVSTSAALSARYASLESTCGRLEERMVRYRETLDGKPSSAQRARMDTLLAETEHDHDRVEKEKDTIAQQLSALQFAQGTQFLGQSMPHPAPTDSSQPVGHGGNVPMSHERPPPEEEDNHRYEPHQRMSDDAASVPSLPSGQQPFSPAGPSRDLDRMEQE</sequence>
<gene>
    <name evidence="3" type="ORF">F5147DRAFT_708105</name>
</gene>
<accession>A0A9P7JRE4</accession>
<evidence type="ECO:0000313" key="3">
    <source>
        <dbReference type="EMBL" id="KAG2101812.1"/>
    </source>
</evidence>
<organism evidence="3 4">
    <name type="scientific">Suillus discolor</name>
    <dbReference type="NCBI Taxonomy" id="1912936"/>
    <lineage>
        <taxon>Eukaryota</taxon>
        <taxon>Fungi</taxon>
        <taxon>Dikarya</taxon>
        <taxon>Basidiomycota</taxon>
        <taxon>Agaricomycotina</taxon>
        <taxon>Agaricomycetes</taxon>
        <taxon>Agaricomycetidae</taxon>
        <taxon>Boletales</taxon>
        <taxon>Suillineae</taxon>
        <taxon>Suillaceae</taxon>
        <taxon>Suillus</taxon>
    </lineage>
</organism>
<evidence type="ECO:0000313" key="4">
    <source>
        <dbReference type="Proteomes" id="UP000823399"/>
    </source>
</evidence>
<keyword evidence="1" id="KW-0175">Coiled coil</keyword>
<dbReference type="RefSeq" id="XP_041289977.1">
    <property type="nucleotide sequence ID" value="XM_041438115.1"/>
</dbReference>
<comment type="caution">
    <text evidence="3">The sequence shown here is derived from an EMBL/GenBank/DDBJ whole genome shotgun (WGS) entry which is preliminary data.</text>
</comment>
<name>A0A9P7JRE4_9AGAM</name>
<evidence type="ECO:0000256" key="2">
    <source>
        <dbReference type="SAM" id="MobiDB-lite"/>
    </source>
</evidence>
<dbReference type="AlphaFoldDB" id="A0A9P7JRE4"/>
<keyword evidence="4" id="KW-1185">Reference proteome</keyword>
<feature type="region of interest" description="Disordered" evidence="2">
    <location>
        <begin position="305"/>
        <end position="382"/>
    </location>
</feature>